<accession>A0A1Y1QVD7</accession>
<dbReference type="EMBL" id="MTEJ01000027">
    <property type="protein sequence ID" value="OQX14581.1"/>
    <property type="molecule type" value="Genomic_DNA"/>
</dbReference>
<gene>
    <name evidence="1" type="ORF">BWK73_09305</name>
</gene>
<dbReference type="Proteomes" id="UP000192491">
    <property type="component" value="Unassembled WGS sequence"/>
</dbReference>
<proteinExistence type="predicted"/>
<evidence type="ECO:0000313" key="2">
    <source>
        <dbReference type="Proteomes" id="UP000192491"/>
    </source>
</evidence>
<reference evidence="1 2" key="1">
    <citation type="submission" date="2017-01" db="EMBL/GenBank/DDBJ databases">
        <title>Novel large sulfur bacteria in the metagenomes of groundwater-fed chemosynthetic microbial mats in the Lake Huron basin.</title>
        <authorList>
            <person name="Sharrar A.M."/>
            <person name="Flood B.E."/>
            <person name="Bailey J.V."/>
            <person name="Jones D.S."/>
            <person name="Biddanda B."/>
            <person name="Ruberg S.A."/>
            <person name="Marcus D.N."/>
            <person name="Dick G.J."/>
        </authorList>
    </citation>
    <scope>NUCLEOTIDE SEQUENCE [LARGE SCALE GENOMIC DNA]</scope>
    <source>
        <strain evidence="1">A8</strain>
    </source>
</reference>
<protein>
    <recommendedName>
        <fullName evidence="3">SPOR domain-containing protein</fullName>
    </recommendedName>
</protein>
<evidence type="ECO:0000313" key="1">
    <source>
        <dbReference type="EMBL" id="OQX14581.1"/>
    </source>
</evidence>
<name>A0A1Y1QVD7_9GAMM</name>
<dbReference type="AlphaFoldDB" id="A0A1Y1QVD7"/>
<comment type="caution">
    <text evidence="1">The sequence shown here is derived from an EMBL/GenBank/DDBJ whole genome shotgun (WGS) entry which is preliminary data.</text>
</comment>
<organism evidence="1 2">
    <name type="scientific">Thiothrix lacustris</name>
    <dbReference type="NCBI Taxonomy" id="525917"/>
    <lineage>
        <taxon>Bacteria</taxon>
        <taxon>Pseudomonadati</taxon>
        <taxon>Pseudomonadota</taxon>
        <taxon>Gammaproteobacteria</taxon>
        <taxon>Thiotrichales</taxon>
        <taxon>Thiotrichaceae</taxon>
        <taxon>Thiothrix</taxon>
    </lineage>
</organism>
<evidence type="ECO:0008006" key="3">
    <source>
        <dbReference type="Google" id="ProtNLM"/>
    </source>
</evidence>
<sequence>MYLIYAHQKTNPEKVINIRIGFKNQDNATKAADTANKIAASDTHWCVLTEQEYNQRVEAGTLKP</sequence>